<organism evidence="2 3">
    <name type="scientific">Westerdykella ornata</name>
    <dbReference type="NCBI Taxonomy" id="318751"/>
    <lineage>
        <taxon>Eukaryota</taxon>
        <taxon>Fungi</taxon>
        <taxon>Dikarya</taxon>
        <taxon>Ascomycota</taxon>
        <taxon>Pezizomycotina</taxon>
        <taxon>Dothideomycetes</taxon>
        <taxon>Pleosporomycetidae</taxon>
        <taxon>Pleosporales</taxon>
        <taxon>Sporormiaceae</taxon>
        <taxon>Westerdykella</taxon>
    </lineage>
</organism>
<proteinExistence type="predicted"/>
<dbReference type="OrthoDB" id="3792543at2759"/>
<evidence type="ECO:0000313" key="3">
    <source>
        <dbReference type="Proteomes" id="UP000800097"/>
    </source>
</evidence>
<accession>A0A6A6JWZ9</accession>
<dbReference type="PROSITE" id="PS51257">
    <property type="entry name" value="PROKAR_LIPOPROTEIN"/>
    <property type="match status" value="1"/>
</dbReference>
<feature type="chain" id="PRO_5025498499" evidence="1">
    <location>
        <begin position="22"/>
        <end position="190"/>
    </location>
</feature>
<dbReference type="AlphaFoldDB" id="A0A6A6JWZ9"/>
<evidence type="ECO:0000256" key="1">
    <source>
        <dbReference type="SAM" id="SignalP"/>
    </source>
</evidence>
<keyword evidence="1" id="KW-0732">Signal</keyword>
<dbReference type="GeneID" id="54550564"/>
<dbReference type="Proteomes" id="UP000800097">
    <property type="component" value="Unassembled WGS sequence"/>
</dbReference>
<dbReference type="EMBL" id="ML986484">
    <property type="protein sequence ID" value="KAF2281140.1"/>
    <property type="molecule type" value="Genomic_DNA"/>
</dbReference>
<evidence type="ECO:0000313" key="2">
    <source>
        <dbReference type="EMBL" id="KAF2281140.1"/>
    </source>
</evidence>
<dbReference type="RefSeq" id="XP_033658677.1">
    <property type="nucleotide sequence ID" value="XM_033797389.1"/>
</dbReference>
<keyword evidence="3" id="KW-1185">Reference proteome</keyword>
<feature type="signal peptide" evidence="1">
    <location>
        <begin position="1"/>
        <end position="21"/>
    </location>
</feature>
<protein>
    <submittedName>
        <fullName evidence="2">Uncharacterized protein</fullName>
    </submittedName>
</protein>
<gene>
    <name evidence="2" type="ORF">EI97DRAFT_429203</name>
</gene>
<name>A0A6A6JWZ9_WESOR</name>
<sequence length="190" mass="21557">MAGASRRSAGSIFLLIACAACIPTSNNQGNHNEGVGKCSFNLTQQQRCDRTYGNVINYVEINTIRDSSNNIIVDVNRQLPPGSQNSSKNLNRGPWTIFGLPNYKDLTVQVDTQDFRGMDRGYPYVYYATKDDELRFSHDGLEWTTKRELQLEGRSAWCRSEGWDDDEWTCALDAQSNIRDRLLTCYFSCS</sequence>
<reference evidence="2" key="1">
    <citation type="journal article" date="2020" name="Stud. Mycol.">
        <title>101 Dothideomycetes genomes: a test case for predicting lifestyles and emergence of pathogens.</title>
        <authorList>
            <person name="Haridas S."/>
            <person name="Albert R."/>
            <person name="Binder M."/>
            <person name="Bloem J."/>
            <person name="Labutti K."/>
            <person name="Salamov A."/>
            <person name="Andreopoulos B."/>
            <person name="Baker S."/>
            <person name="Barry K."/>
            <person name="Bills G."/>
            <person name="Bluhm B."/>
            <person name="Cannon C."/>
            <person name="Castanera R."/>
            <person name="Culley D."/>
            <person name="Daum C."/>
            <person name="Ezra D."/>
            <person name="Gonzalez J."/>
            <person name="Henrissat B."/>
            <person name="Kuo A."/>
            <person name="Liang C."/>
            <person name="Lipzen A."/>
            <person name="Lutzoni F."/>
            <person name="Magnuson J."/>
            <person name="Mondo S."/>
            <person name="Nolan M."/>
            <person name="Ohm R."/>
            <person name="Pangilinan J."/>
            <person name="Park H.-J."/>
            <person name="Ramirez L."/>
            <person name="Alfaro M."/>
            <person name="Sun H."/>
            <person name="Tritt A."/>
            <person name="Yoshinaga Y."/>
            <person name="Zwiers L.-H."/>
            <person name="Turgeon B."/>
            <person name="Goodwin S."/>
            <person name="Spatafora J."/>
            <person name="Crous P."/>
            <person name="Grigoriev I."/>
        </authorList>
    </citation>
    <scope>NUCLEOTIDE SEQUENCE</scope>
    <source>
        <strain evidence="2">CBS 379.55</strain>
    </source>
</reference>